<dbReference type="InterPro" id="IPR036196">
    <property type="entry name" value="Ptyr_pPase_sf"/>
</dbReference>
<protein>
    <submittedName>
        <fullName evidence="1">Phosphotyrosine protein phosphatase</fullName>
    </submittedName>
</protein>
<dbReference type="AlphaFoldDB" id="A0A5B8FGJ2"/>
<gene>
    <name evidence="1" type="ORF">FDP22_05525</name>
</gene>
<dbReference type="SUPFAM" id="SSF52788">
    <property type="entry name" value="Phosphotyrosine protein phosphatases I"/>
    <property type="match status" value="1"/>
</dbReference>
<organism evidence="1 2">
    <name type="scientific">Paroceanicella profunda</name>
    <dbReference type="NCBI Taxonomy" id="2579971"/>
    <lineage>
        <taxon>Bacteria</taxon>
        <taxon>Pseudomonadati</taxon>
        <taxon>Pseudomonadota</taxon>
        <taxon>Alphaproteobacteria</taxon>
        <taxon>Rhodobacterales</taxon>
        <taxon>Paracoccaceae</taxon>
        <taxon>Paroceanicella</taxon>
    </lineage>
</organism>
<dbReference type="EMBL" id="CP040818">
    <property type="protein sequence ID" value="QDL91291.1"/>
    <property type="molecule type" value="Genomic_DNA"/>
</dbReference>
<dbReference type="Proteomes" id="UP000305888">
    <property type="component" value="Chromosome"/>
</dbReference>
<reference evidence="1 2" key="1">
    <citation type="submission" date="2019-06" db="EMBL/GenBank/DDBJ databases">
        <title>Genome sequence of Rhodobacteraceae bacterium D4M1.</title>
        <authorList>
            <person name="Cao J."/>
        </authorList>
    </citation>
    <scope>NUCLEOTIDE SEQUENCE [LARGE SCALE GENOMIC DNA]</scope>
    <source>
        <strain evidence="1 2">D4M1</strain>
    </source>
</reference>
<proteinExistence type="predicted"/>
<keyword evidence="2" id="KW-1185">Reference proteome</keyword>
<dbReference type="RefSeq" id="WP_138575689.1">
    <property type="nucleotide sequence ID" value="NZ_CP040818.1"/>
</dbReference>
<dbReference type="InterPro" id="IPR016919">
    <property type="entry name" value="UCP029416_PTP"/>
</dbReference>
<evidence type="ECO:0000313" key="2">
    <source>
        <dbReference type="Proteomes" id="UP000305888"/>
    </source>
</evidence>
<dbReference type="OrthoDB" id="7210484at2"/>
<sequence>MPNILFICGKARRRSPTAATVAADQLQVPTDFAGLSADADERVTPEHLDWADIVAVMEKPQLARLKRQLGASLKGKKLVCLDIPDRYAFMQPELVELLTRKLGCILPAGR</sequence>
<dbReference type="KEGG" id="ppru:FDP22_05525"/>
<accession>A0A5B8FGJ2</accession>
<name>A0A5B8FGJ2_9RHOB</name>
<evidence type="ECO:0000313" key="1">
    <source>
        <dbReference type="EMBL" id="QDL91291.1"/>
    </source>
</evidence>
<dbReference type="PIRSF" id="PIRSF029416">
    <property type="entry name" value="UCP029416_PTP"/>
    <property type="match status" value="1"/>
</dbReference>